<dbReference type="PANTHER" id="PTHR12687:SF4">
    <property type="entry name" value="NUCLEOLAR COMPLEX PROTEIN 2 HOMOLOG"/>
    <property type="match status" value="1"/>
</dbReference>
<accession>A0A2A9N736</accession>
<dbReference type="InterPro" id="IPR005343">
    <property type="entry name" value="Noc2"/>
</dbReference>
<feature type="compositionally biased region" description="Basic residues" evidence="4">
    <location>
        <begin position="1"/>
        <end position="10"/>
    </location>
</feature>
<feature type="region of interest" description="Disordered" evidence="4">
    <location>
        <begin position="1"/>
        <end position="133"/>
    </location>
</feature>
<proteinExistence type="inferred from homology"/>
<evidence type="ECO:0008006" key="7">
    <source>
        <dbReference type="Google" id="ProtNLM"/>
    </source>
</evidence>
<dbReference type="GO" id="GO:0005654">
    <property type="term" value="C:nucleoplasm"/>
    <property type="evidence" value="ECO:0007669"/>
    <property type="project" value="TreeGrafter"/>
</dbReference>
<evidence type="ECO:0000256" key="1">
    <source>
        <dbReference type="ARBA" id="ARBA00004123"/>
    </source>
</evidence>
<evidence type="ECO:0000256" key="2">
    <source>
        <dbReference type="ARBA" id="ARBA00005907"/>
    </source>
</evidence>
<dbReference type="AlphaFoldDB" id="A0A2A9N736"/>
<evidence type="ECO:0000313" key="5">
    <source>
        <dbReference type="EMBL" id="PFH45739.1"/>
    </source>
</evidence>
<dbReference type="OrthoDB" id="10266662at2759"/>
<sequence length="711" mass="81602">MGKKAAKSTRKFAASGQLKKTIQARHKHQQIRKRNQNRRGNKDGKHKQRVEKDDSDGTEEEEEEEEVEVKEKPRKREKGSKPMTVDDFLKGDFMEESDDDAEIEDGDEEDEGLDADIEEDESVADDDSFASIDDLDDEGEAHMLELAKLAEKDPEFYKYLQENDRELLEFDATKDEEMDVSDEEDEEGFDEEQEAVLPKLTLQIIKKWQKALLEQQSLRALRKLLIAFRLAAHLNEEDQKLAWSIDNSAVYNKLVTTSLRYTPIVLEHHVPYKKLPNGKFRPPTQTTKFKTLQKLILSYFLNIIHMVSQMTDNELLCLALSESSKLIPYITSGRKAVKLYLKSCLELWSSAEDDVRLAAFVAIRKLASSSEESILDHVLRGTYLTLFRSSKSTTVYTLPSINLMKNSASDVFCIDHAMSYQQAFGFIRQLAIHLRNGMKLRTKEAYKEVYNWQFAHSIDFWCIVLAKACDVRLLAQNGGKESELKALVYPLVQVSLGSIRLVPNSRSHPFHLHIIRSLLHLIKHTHIYIPISPYLVPIITSSLTPSSRPKSSTLRPLDLEVHIRVPQQYIKTRIYLEGMMEESSYLLAEWLSCEVVQASIAFPEIVIPIVVSLRRTLKEAKSGHGSIKDQGIVKTLLERIEESAQWVEERRKNVSFAPGNMNNVSEWEQDLKSKVADAPLSKYLKVQRKVREKRQKLVEKARKGEKTTLEE</sequence>
<reference evidence="5 6" key="1">
    <citation type="submission" date="2014-02" db="EMBL/GenBank/DDBJ databases">
        <title>Transposable element dynamics among asymbiotic and ectomycorrhizal Amanita fungi.</title>
        <authorList>
            <consortium name="DOE Joint Genome Institute"/>
            <person name="Hess J."/>
            <person name="Skrede I."/>
            <person name="Wolfe B."/>
            <person name="LaButti K."/>
            <person name="Ohm R.A."/>
            <person name="Grigoriev I.V."/>
            <person name="Pringle A."/>
        </authorList>
    </citation>
    <scope>NUCLEOTIDE SEQUENCE [LARGE SCALE GENOMIC DNA]</scope>
    <source>
        <strain evidence="5 6">SKay4041</strain>
    </source>
</reference>
<keyword evidence="3" id="KW-0539">Nucleus</keyword>
<gene>
    <name evidence="5" type="ORF">AMATHDRAFT_71159</name>
</gene>
<dbReference type="GO" id="GO:0005730">
    <property type="term" value="C:nucleolus"/>
    <property type="evidence" value="ECO:0007669"/>
    <property type="project" value="TreeGrafter"/>
</dbReference>
<keyword evidence="6" id="KW-1185">Reference proteome</keyword>
<feature type="compositionally biased region" description="Acidic residues" evidence="4">
    <location>
        <begin position="94"/>
        <end position="133"/>
    </location>
</feature>
<name>A0A2A9N736_9AGAR</name>
<dbReference type="STRING" id="703135.A0A2A9N736"/>
<protein>
    <recommendedName>
        <fullName evidence="7">Nucleolar complex protein 2</fullName>
    </recommendedName>
</protein>
<comment type="subcellular location">
    <subcellularLocation>
        <location evidence="1">Nucleus</location>
    </subcellularLocation>
</comment>
<dbReference type="GO" id="GO:0042273">
    <property type="term" value="P:ribosomal large subunit biogenesis"/>
    <property type="evidence" value="ECO:0007669"/>
    <property type="project" value="TreeGrafter"/>
</dbReference>
<dbReference type="PANTHER" id="PTHR12687">
    <property type="entry name" value="NUCLEOLAR COMPLEX 2 AND RAD4-RELATED"/>
    <property type="match status" value="1"/>
</dbReference>
<dbReference type="GO" id="GO:0030690">
    <property type="term" value="C:Noc1p-Noc2p complex"/>
    <property type="evidence" value="ECO:0007669"/>
    <property type="project" value="TreeGrafter"/>
</dbReference>
<evidence type="ECO:0000256" key="3">
    <source>
        <dbReference type="ARBA" id="ARBA00023242"/>
    </source>
</evidence>
<dbReference type="Proteomes" id="UP000242287">
    <property type="component" value="Unassembled WGS sequence"/>
</dbReference>
<dbReference type="Pfam" id="PF03715">
    <property type="entry name" value="Noc2"/>
    <property type="match status" value="1"/>
</dbReference>
<feature type="compositionally biased region" description="Acidic residues" evidence="4">
    <location>
        <begin position="53"/>
        <end position="68"/>
    </location>
</feature>
<dbReference type="EMBL" id="KZ302300">
    <property type="protein sequence ID" value="PFH45739.1"/>
    <property type="molecule type" value="Genomic_DNA"/>
</dbReference>
<dbReference type="GO" id="GO:0030691">
    <property type="term" value="C:Noc2p-Noc3p complex"/>
    <property type="evidence" value="ECO:0007669"/>
    <property type="project" value="TreeGrafter"/>
</dbReference>
<comment type="similarity">
    <text evidence="2">Belongs to the NOC2 family.</text>
</comment>
<evidence type="ECO:0000313" key="6">
    <source>
        <dbReference type="Proteomes" id="UP000242287"/>
    </source>
</evidence>
<feature type="compositionally biased region" description="Basic residues" evidence="4">
    <location>
        <begin position="22"/>
        <end position="49"/>
    </location>
</feature>
<evidence type="ECO:0000256" key="4">
    <source>
        <dbReference type="SAM" id="MobiDB-lite"/>
    </source>
</evidence>
<organism evidence="5 6">
    <name type="scientific">Amanita thiersii Skay4041</name>
    <dbReference type="NCBI Taxonomy" id="703135"/>
    <lineage>
        <taxon>Eukaryota</taxon>
        <taxon>Fungi</taxon>
        <taxon>Dikarya</taxon>
        <taxon>Basidiomycota</taxon>
        <taxon>Agaricomycotina</taxon>
        <taxon>Agaricomycetes</taxon>
        <taxon>Agaricomycetidae</taxon>
        <taxon>Agaricales</taxon>
        <taxon>Pluteineae</taxon>
        <taxon>Amanitaceae</taxon>
        <taxon>Amanita</taxon>
    </lineage>
</organism>